<sequence>MKSLLPARRPRILTLSMLACATLASPIALSAGAAHAQSVTQSVPAPPQSQQITLEEAIKRAIAASPLGGATAARMDALAAGRAAADTRPAASIDVTAENFGIGGQDLNRQIQVTGAYSQRIERGGKREARVGVAEAQIGVAQAEALVKRLDIAARVQLLYVDVQAAEAQIQIARERVTIAEQLAREVGRRVTDARDPLFAGTRTRTQLAEAKVDLELAEHERDAKLSRLVSLWGGSPVGVSVTSGAFLTVSEASLPTDPSPVDLAVFEARRRHASAELALQRANARTDPTISGGPRIIGTGDVALVAGFSLPLSNGALNRANIARAEADGRQVEADYAVALFEWRQQVAIAAERVTEAAHEVEAIRDRVVPGAQRTLAEVRAGYNRGGFTFMDVSMAQTALHDAYARLVRAATRYHQARVEFDRLTGRFATLIQETE</sequence>
<gene>
    <name evidence="3" type="ORF">DXH95_10535</name>
</gene>
<name>A0A371BJG8_9SPHN</name>
<evidence type="ECO:0000313" key="4">
    <source>
        <dbReference type="Proteomes" id="UP000263833"/>
    </source>
</evidence>
<dbReference type="Proteomes" id="UP000263833">
    <property type="component" value="Unassembled WGS sequence"/>
</dbReference>
<feature type="signal peptide" evidence="2">
    <location>
        <begin position="1"/>
        <end position="36"/>
    </location>
</feature>
<dbReference type="OrthoDB" id="9791261at2"/>
<dbReference type="SUPFAM" id="SSF56954">
    <property type="entry name" value="Outer membrane efflux proteins (OEP)"/>
    <property type="match status" value="1"/>
</dbReference>
<accession>A0A371BJG8</accession>
<reference evidence="4" key="1">
    <citation type="submission" date="2018-08" db="EMBL/GenBank/DDBJ databases">
        <authorList>
            <person name="Kim S.-J."/>
            <person name="Jung G.-Y."/>
        </authorList>
    </citation>
    <scope>NUCLEOTIDE SEQUENCE [LARGE SCALE GENOMIC DNA]</scope>
    <source>
        <strain evidence="4">GY_G</strain>
    </source>
</reference>
<organism evidence="3 4">
    <name type="scientific">Sphingorhabdus pulchriflava</name>
    <dbReference type="NCBI Taxonomy" id="2292257"/>
    <lineage>
        <taxon>Bacteria</taxon>
        <taxon>Pseudomonadati</taxon>
        <taxon>Pseudomonadota</taxon>
        <taxon>Alphaproteobacteria</taxon>
        <taxon>Sphingomonadales</taxon>
        <taxon>Sphingomonadaceae</taxon>
        <taxon>Sphingorhabdus</taxon>
    </lineage>
</organism>
<dbReference type="RefSeq" id="WP_115549274.1">
    <property type="nucleotide sequence ID" value="NZ_QRGP01000001.1"/>
</dbReference>
<evidence type="ECO:0000256" key="1">
    <source>
        <dbReference type="ARBA" id="ARBA00007613"/>
    </source>
</evidence>
<feature type="chain" id="PRO_5016595963" evidence="2">
    <location>
        <begin position="37"/>
        <end position="437"/>
    </location>
</feature>
<dbReference type="PANTHER" id="PTHR30203:SF24">
    <property type="entry name" value="BLR4935 PROTEIN"/>
    <property type="match status" value="1"/>
</dbReference>
<dbReference type="PANTHER" id="PTHR30203">
    <property type="entry name" value="OUTER MEMBRANE CATION EFFLUX PROTEIN"/>
    <property type="match status" value="1"/>
</dbReference>
<dbReference type="GO" id="GO:0015562">
    <property type="term" value="F:efflux transmembrane transporter activity"/>
    <property type="evidence" value="ECO:0007669"/>
    <property type="project" value="InterPro"/>
</dbReference>
<dbReference type="InterPro" id="IPR010131">
    <property type="entry name" value="MdtP/NodT-like"/>
</dbReference>
<evidence type="ECO:0000313" key="3">
    <source>
        <dbReference type="EMBL" id="RDV07729.1"/>
    </source>
</evidence>
<keyword evidence="2" id="KW-0732">Signal</keyword>
<comment type="caution">
    <text evidence="3">The sequence shown here is derived from an EMBL/GenBank/DDBJ whole genome shotgun (WGS) entry which is preliminary data.</text>
</comment>
<keyword evidence="4" id="KW-1185">Reference proteome</keyword>
<dbReference type="AlphaFoldDB" id="A0A371BJG8"/>
<dbReference type="Pfam" id="PF02321">
    <property type="entry name" value="OEP"/>
    <property type="match status" value="2"/>
</dbReference>
<dbReference type="InterPro" id="IPR003423">
    <property type="entry name" value="OMP_efflux"/>
</dbReference>
<evidence type="ECO:0000256" key="2">
    <source>
        <dbReference type="SAM" id="SignalP"/>
    </source>
</evidence>
<dbReference type="Gene3D" id="1.20.1600.10">
    <property type="entry name" value="Outer membrane efflux proteins (OEP)"/>
    <property type="match status" value="1"/>
</dbReference>
<protein>
    <submittedName>
        <fullName evidence="3">TolC family protein</fullName>
    </submittedName>
</protein>
<comment type="similarity">
    <text evidence="1">Belongs to the outer membrane factor (OMF) (TC 1.B.17) family.</text>
</comment>
<proteinExistence type="inferred from homology"/>
<dbReference type="EMBL" id="QRGP01000001">
    <property type="protein sequence ID" value="RDV07729.1"/>
    <property type="molecule type" value="Genomic_DNA"/>
</dbReference>